<evidence type="ECO:0000256" key="2">
    <source>
        <dbReference type="ARBA" id="ARBA00023125"/>
    </source>
</evidence>
<organism evidence="6 7">
    <name type="scientific">Blastopirellula marina</name>
    <dbReference type="NCBI Taxonomy" id="124"/>
    <lineage>
        <taxon>Bacteria</taxon>
        <taxon>Pseudomonadati</taxon>
        <taxon>Planctomycetota</taxon>
        <taxon>Planctomycetia</taxon>
        <taxon>Pirellulales</taxon>
        <taxon>Pirellulaceae</taxon>
        <taxon>Blastopirellula</taxon>
    </lineage>
</organism>
<dbReference type="AlphaFoldDB" id="A0A2S8F369"/>
<dbReference type="EMBL" id="PUIB01000030">
    <property type="protein sequence ID" value="PQO26599.1"/>
    <property type="molecule type" value="Genomic_DNA"/>
</dbReference>
<reference evidence="6 7" key="1">
    <citation type="submission" date="2018-02" db="EMBL/GenBank/DDBJ databases">
        <title>Comparative genomes isolates from brazilian mangrove.</title>
        <authorList>
            <person name="Araujo J.E."/>
            <person name="Taketani R.G."/>
            <person name="Silva M.C.P."/>
            <person name="Loureco M.V."/>
            <person name="Andreote F.D."/>
        </authorList>
    </citation>
    <scope>NUCLEOTIDE SEQUENCE [LARGE SCALE GENOMIC DNA]</scope>
    <source>
        <strain evidence="6 7">NAP PRIS-MGV</strain>
    </source>
</reference>
<dbReference type="InterPro" id="IPR036388">
    <property type="entry name" value="WH-like_DNA-bd_sf"/>
</dbReference>
<dbReference type="Proteomes" id="UP000239388">
    <property type="component" value="Unassembled WGS sequence"/>
</dbReference>
<evidence type="ECO:0000259" key="5">
    <source>
        <dbReference type="PROSITE" id="PS50995"/>
    </source>
</evidence>
<proteinExistence type="predicted"/>
<dbReference type="SMART" id="SM00347">
    <property type="entry name" value="HTH_MARR"/>
    <property type="match status" value="1"/>
</dbReference>
<sequence>MYLEACMGVHDPLEEQIAFALRRIMRSIDLESRQLLHEIGLTFPQLAALQAIRRLQPTTVGKVANSIHLGHATLTGILDRLEKRGLIARQRSENDRRHISVRLTDAGQTLLEKAPPLLHRPFLRRLERLEVWERMQVAATLQRVAAMMENTGGSSASVVDLQSIDGVVDAVDDRYVSEMDSARRLQSSQGSSREGRDDP</sequence>
<dbReference type="InterPro" id="IPR000835">
    <property type="entry name" value="HTH_MarR-typ"/>
</dbReference>
<evidence type="ECO:0000313" key="7">
    <source>
        <dbReference type="Proteomes" id="UP000239388"/>
    </source>
</evidence>
<dbReference type="InterPro" id="IPR036390">
    <property type="entry name" value="WH_DNA-bd_sf"/>
</dbReference>
<evidence type="ECO:0000256" key="4">
    <source>
        <dbReference type="SAM" id="MobiDB-lite"/>
    </source>
</evidence>
<dbReference type="PANTHER" id="PTHR33164:SF89">
    <property type="entry name" value="MARR FAMILY REGULATORY PROTEIN"/>
    <property type="match status" value="1"/>
</dbReference>
<dbReference type="GO" id="GO:0003677">
    <property type="term" value="F:DNA binding"/>
    <property type="evidence" value="ECO:0007669"/>
    <property type="project" value="UniProtKB-KW"/>
</dbReference>
<dbReference type="SUPFAM" id="SSF46785">
    <property type="entry name" value="Winged helix' DNA-binding domain"/>
    <property type="match status" value="1"/>
</dbReference>
<dbReference type="InterPro" id="IPR039422">
    <property type="entry name" value="MarR/SlyA-like"/>
</dbReference>
<dbReference type="Pfam" id="PF01047">
    <property type="entry name" value="MarR"/>
    <property type="match status" value="1"/>
</dbReference>
<evidence type="ECO:0000256" key="1">
    <source>
        <dbReference type="ARBA" id="ARBA00023015"/>
    </source>
</evidence>
<dbReference type="GO" id="GO:0006950">
    <property type="term" value="P:response to stress"/>
    <property type="evidence" value="ECO:0007669"/>
    <property type="project" value="TreeGrafter"/>
</dbReference>
<dbReference type="PANTHER" id="PTHR33164">
    <property type="entry name" value="TRANSCRIPTIONAL REGULATOR, MARR FAMILY"/>
    <property type="match status" value="1"/>
</dbReference>
<dbReference type="InterPro" id="IPR023187">
    <property type="entry name" value="Tscrpt_reg_MarR-type_CS"/>
</dbReference>
<comment type="caution">
    <text evidence="6">The sequence shown here is derived from an EMBL/GenBank/DDBJ whole genome shotgun (WGS) entry which is preliminary data.</text>
</comment>
<dbReference type="GO" id="GO:0003700">
    <property type="term" value="F:DNA-binding transcription factor activity"/>
    <property type="evidence" value="ECO:0007669"/>
    <property type="project" value="InterPro"/>
</dbReference>
<keyword evidence="2" id="KW-0238">DNA-binding</keyword>
<protein>
    <submittedName>
        <fullName evidence="6">MarR family transcriptional regulator</fullName>
    </submittedName>
</protein>
<gene>
    <name evidence="6" type="ORF">C5Y98_29915</name>
</gene>
<evidence type="ECO:0000256" key="3">
    <source>
        <dbReference type="ARBA" id="ARBA00023163"/>
    </source>
</evidence>
<keyword evidence="3" id="KW-0804">Transcription</keyword>
<dbReference type="Gene3D" id="1.10.10.10">
    <property type="entry name" value="Winged helix-like DNA-binding domain superfamily/Winged helix DNA-binding domain"/>
    <property type="match status" value="1"/>
</dbReference>
<dbReference type="PROSITE" id="PS01117">
    <property type="entry name" value="HTH_MARR_1"/>
    <property type="match status" value="1"/>
</dbReference>
<accession>A0A2S8F369</accession>
<feature type="region of interest" description="Disordered" evidence="4">
    <location>
        <begin position="179"/>
        <end position="199"/>
    </location>
</feature>
<name>A0A2S8F369_9BACT</name>
<keyword evidence="1" id="KW-0805">Transcription regulation</keyword>
<dbReference type="PROSITE" id="PS50995">
    <property type="entry name" value="HTH_MARR_2"/>
    <property type="match status" value="1"/>
</dbReference>
<feature type="domain" description="HTH marR-type" evidence="5">
    <location>
        <begin position="14"/>
        <end position="146"/>
    </location>
</feature>
<evidence type="ECO:0000313" key="6">
    <source>
        <dbReference type="EMBL" id="PQO26599.1"/>
    </source>
</evidence>